<dbReference type="CDD" id="cd08704">
    <property type="entry name" value="Met_tRNA_FMT_C"/>
    <property type="match status" value="1"/>
</dbReference>
<dbReference type="SUPFAM" id="SSF53328">
    <property type="entry name" value="Formyltransferase"/>
    <property type="match status" value="1"/>
</dbReference>
<gene>
    <name evidence="7" type="ORF">UFOPK3482_00943</name>
</gene>
<evidence type="ECO:0000313" key="7">
    <source>
        <dbReference type="EMBL" id="CAB4887150.1"/>
    </source>
</evidence>
<protein>
    <recommendedName>
        <fullName evidence="2">methionyl-tRNA formyltransferase</fullName>
        <ecNumber evidence="2">2.1.2.9</ecNumber>
    </recommendedName>
</protein>
<dbReference type="Gene3D" id="3.40.50.12230">
    <property type="match status" value="1"/>
</dbReference>
<dbReference type="AlphaFoldDB" id="A0A6J7F1T5"/>
<accession>A0A6J7F1T5</accession>
<evidence type="ECO:0000259" key="6">
    <source>
        <dbReference type="Pfam" id="PF02911"/>
    </source>
</evidence>
<dbReference type="HAMAP" id="MF_00182">
    <property type="entry name" value="Formyl_trans"/>
    <property type="match status" value="1"/>
</dbReference>
<feature type="domain" description="Formyl transferase C-terminal" evidence="6">
    <location>
        <begin position="198"/>
        <end position="292"/>
    </location>
</feature>
<dbReference type="EC" id="2.1.2.9" evidence="2"/>
<dbReference type="PANTHER" id="PTHR11138">
    <property type="entry name" value="METHIONYL-TRNA FORMYLTRANSFERASE"/>
    <property type="match status" value="1"/>
</dbReference>
<dbReference type="InterPro" id="IPR041711">
    <property type="entry name" value="Met-tRNA-FMT_N"/>
</dbReference>
<evidence type="ECO:0000256" key="1">
    <source>
        <dbReference type="ARBA" id="ARBA00010699"/>
    </source>
</evidence>
<dbReference type="SUPFAM" id="SSF50486">
    <property type="entry name" value="FMT C-terminal domain-like"/>
    <property type="match status" value="1"/>
</dbReference>
<reference evidence="7" key="1">
    <citation type="submission" date="2020-05" db="EMBL/GenBank/DDBJ databases">
        <authorList>
            <person name="Chiriac C."/>
            <person name="Salcher M."/>
            <person name="Ghai R."/>
            <person name="Kavagutti S V."/>
        </authorList>
    </citation>
    <scope>NUCLEOTIDE SEQUENCE</scope>
</reference>
<dbReference type="GO" id="GO:0005829">
    <property type="term" value="C:cytosol"/>
    <property type="evidence" value="ECO:0007669"/>
    <property type="project" value="TreeGrafter"/>
</dbReference>
<proteinExistence type="inferred from homology"/>
<evidence type="ECO:0000256" key="3">
    <source>
        <dbReference type="ARBA" id="ARBA00022679"/>
    </source>
</evidence>
<dbReference type="CDD" id="cd08646">
    <property type="entry name" value="FMT_core_Met-tRNA-FMT_N"/>
    <property type="match status" value="1"/>
</dbReference>
<dbReference type="EMBL" id="CAFBLZ010000084">
    <property type="protein sequence ID" value="CAB4887150.1"/>
    <property type="molecule type" value="Genomic_DNA"/>
</dbReference>
<dbReference type="InterPro" id="IPR036477">
    <property type="entry name" value="Formyl_transf_N_sf"/>
</dbReference>
<dbReference type="InterPro" id="IPR044135">
    <property type="entry name" value="Met-tRNA-FMT_C"/>
</dbReference>
<feature type="domain" description="Formyl transferase N-terminal" evidence="5">
    <location>
        <begin position="4"/>
        <end position="175"/>
    </location>
</feature>
<dbReference type="InterPro" id="IPR011034">
    <property type="entry name" value="Formyl_transferase-like_C_sf"/>
</dbReference>
<sequence>MRLAVAASPEVAIPTLEALLDSKFSLVRVFSQPDRPSGRGKVITPTAVSTWALDREIELIRPNSIEEMAANLLDIDCVLTIGYGVLLPTQILEIPRYGFLNLHFSLLPRWRGAAPVQRAIEAGDSLTGVTVFQLDEGMDTGPIYTMHRFALDPDITSDELLAELADLGVIASLEALQMVEDGKRPTAQTSQGATHARKLTREEGRIDWNLSAELVGSKIRAFTSNPGAWSIFRELPIKIASPVVSEVKLNPGEIALINRQVFIGTTTTALQIGSITTAGKAPTLAQSWANGMRLLPGEKCE</sequence>
<dbReference type="GO" id="GO:0004479">
    <property type="term" value="F:methionyl-tRNA formyltransferase activity"/>
    <property type="evidence" value="ECO:0007669"/>
    <property type="project" value="UniProtKB-EC"/>
</dbReference>
<evidence type="ECO:0000256" key="2">
    <source>
        <dbReference type="ARBA" id="ARBA00012261"/>
    </source>
</evidence>
<dbReference type="Pfam" id="PF00551">
    <property type="entry name" value="Formyl_trans_N"/>
    <property type="match status" value="1"/>
</dbReference>
<keyword evidence="4" id="KW-0648">Protein biosynthesis</keyword>
<dbReference type="InterPro" id="IPR005793">
    <property type="entry name" value="Formyl_trans_C"/>
</dbReference>
<evidence type="ECO:0000259" key="5">
    <source>
        <dbReference type="Pfam" id="PF00551"/>
    </source>
</evidence>
<name>A0A6J7F1T5_9ZZZZ</name>
<organism evidence="7">
    <name type="scientific">freshwater metagenome</name>
    <dbReference type="NCBI Taxonomy" id="449393"/>
    <lineage>
        <taxon>unclassified sequences</taxon>
        <taxon>metagenomes</taxon>
        <taxon>ecological metagenomes</taxon>
    </lineage>
</organism>
<dbReference type="InterPro" id="IPR002376">
    <property type="entry name" value="Formyl_transf_N"/>
</dbReference>
<keyword evidence="3" id="KW-0808">Transferase</keyword>
<dbReference type="Pfam" id="PF02911">
    <property type="entry name" value="Formyl_trans_C"/>
    <property type="match status" value="1"/>
</dbReference>
<dbReference type="InterPro" id="IPR005794">
    <property type="entry name" value="Fmt"/>
</dbReference>
<evidence type="ECO:0000256" key="4">
    <source>
        <dbReference type="ARBA" id="ARBA00022917"/>
    </source>
</evidence>
<comment type="similarity">
    <text evidence="1">Belongs to the Fmt family.</text>
</comment>
<dbReference type="NCBIfam" id="TIGR00460">
    <property type="entry name" value="fmt"/>
    <property type="match status" value="1"/>
</dbReference>
<dbReference type="PANTHER" id="PTHR11138:SF5">
    <property type="entry name" value="METHIONYL-TRNA FORMYLTRANSFERASE, MITOCHONDRIAL"/>
    <property type="match status" value="1"/>
</dbReference>